<sequence length="340" mass="34836">MNCKLFFRCKIWLRVALAGVCLGVAGPVLAACVVQGVSAPVSVVNFGNFPNPNRTSVTGEIIGAPVVLNFSVTCRRASPAQLQTLLHFGSVAVPGRREGSFASGIDGLDVDVTLNVGPVQTNSQVRALDFPLGYQADDASVNISYTFQLVKSLPKAATGVALSVPQLAEVSYTDDSTGGAKVSLLSLRAQGNPIQAIGCTVSPASNRVSVRLPTVSTLALSGSGVTAGRTSFALLLQCGDARTDVFIALTDANQPGNTTSVLTLDAGSTAKNIGVNILRADGVPVIFGPESYALGTANQWFAGSMTGAGVIDLSAQYVATGQPVIPGTVGASALFTLSYQ</sequence>
<evidence type="ECO:0000313" key="6">
    <source>
        <dbReference type="EMBL" id="WMD20813.1"/>
    </source>
</evidence>
<name>A0ABY9M1E2_9BURK</name>
<organism evidence="6 7">
    <name type="scientific">Achromobacter seleniivolatilans</name>
    <dbReference type="NCBI Taxonomy" id="3047478"/>
    <lineage>
        <taxon>Bacteria</taxon>
        <taxon>Pseudomonadati</taxon>
        <taxon>Pseudomonadota</taxon>
        <taxon>Betaproteobacteria</taxon>
        <taxon>Burkholderiales</taxon>
        <taxon>Alcaligenaceae</taxon>
        <taxon>Achromobacter</taxon>
    </lineage>
</organism>
<evidence type="ECO:0000259" key="5">
    <source>
        <dbReference type="Pfam" id="PF00419"/>
    </source>
</evidence>
<protein>
    <submittedName>
        <fullName evidence="6">Fimbrial protein</fullName>
    </submittedName>
</protein>
<dbReference type="InterPro" id="IPR008966">
    <property type="entry name" value="Adhesion_dom_sf"/>
</dbReference>
<dbReference type="InterPro" id="IPR036937">
    <property type="entry name" value="Adhesion_dom_fimbrial_sf"/>
</dbReference>
<dbReference type="PANTHER" id="PTHR33420:SF14">
    <property type="entry name" value="TYPE 1 FIMBRIN D-MANNOSE SPECIFIC ADHESIN"/>
    <property type="match status" value="1"/>
</dbReference>
<accession>A0ABY9M1E2</accession>
<proteinExistence type="inferred from homology"/>
<evidence type="ECO:0000313" key="7">
    <source>
        <dbReference type="Proteomes" id="UP001234798"/>
    </source>
</evidence>
<feature type="chain" id="PRO_5047313650" evidence="4">
    <location>
        <begin position="31"/>
        <end position="340"/>
    </location>
</feature>
<dbReference type="Proteomes" id="UP001234798">
    <property type="component" value="Chromosome"/>
</dbReference>
<dbReference type="PANTHER" id="PTHR33420">
    <property type="entry name" value="FIMBRIAL SUBUNIT ELFA-RELATED"/>
    <property type="match status" value="1"/>
</dbReference>
<reference evidence="6 7" key="1">
    <citation type="submission" date="2023-08" db="EMBL/GenBank/DDBJ databases">
        <title>Achromobacter seleniivolatilans sp. nov., isolated from seleniferous soil.</title>
        <authorList>
            <person name="Zhang S."/>
            <person name="Li K."/>
            <person name="Peng J."/>
            <person name="Zhao Q."/>
            <person name="Wang H."/>
            <person name="Guo Y."/>
        </authorList>
    </citation>
    <scope>NUCLEOTIDE SEQUENCE [LARGE SCALE GENOMIC DNA]</scope>
    <source>
        <strain evidence="6 7">R39</strain>
    </source>
</reference>
<comment type="similarity">
    <text evidence="2">Belongs to the fimbrial protein family.</text>
</comment>
<evidence type="ECO:0000256" key="3">
    <source>
        <dbReference type="ARBA" id="ARBA00023263"/>
    </source>
</evidence>
<evidence type="ECO:0000256" key="4">
    <source>
        <dbReference type="SAM" id="SignalP"/>
    </source>
</evidence>
<keyword evidence="3" id="KW-0281">Fimbrium</keyword>
<dbReference type="SUPFAM" id="SSF49401">
    <property type="entry name" value="Bacterial adhesins"/>
    <property type="match status" value="1"/>
</dbReference>
<gene>
    <name evidence="6" type="ORF">RAS12_00115</name>
</gene>
<evidence type="ECO:0000256" key="2">
    <source>
        <dbReference type="ARBA" id="ARBA00006671"/>
    </source>
</evidence>
<dbReference type="EMBL" id="CP132976">
    <property type="protein sequence ID" value="WMD20813.1"/>
    <property type="molecule type" value="Genomic_DNA"/>
</dbReference>
<feature type="signal peptide" evidence="4">
    <location>
        <begin position="1"/>
        <end position="30"/>
    </location>
</feature>
<dbReference type="RefSeq" id="WP_306944270.1">
    <property type="nucleotide sequence ID" value="NZ_CP132976.1"/>
</dbReference>
<dbReference type="Pfam" id="PF00419">
    <property type="entry name" value="Fimbrial"/>
    <property type="match status" value="1"/>
</dbReference>
<keyword evidence="4" id="KW-0732">Signal</keyword>
<dbReference type="Gene3D" id="2.60.40.1090">
    <property type="entry name" value="Fimbrial-type adhesion domain"/>
    <property type="match status" value="1"/>
</dbReference>
<evidence type="ECO:0000256" key="1">
    <source>
        <dbReference type="ARBA" id="ARBA00004561"/>
    </source>
</evidence>
<comment type="subcellular location">
    <subcellularLocation>
        <location evidence="1">Fimbrium</location>
    </subcellularLocation>
</comment>
<keyword evidence="7" id="KW-1185">Reference proteome</keyword>
<feature type="domain" description="Fimbrial-type adhesion" evidence="5">
    <location>
        <begin position="198"/>
        <end position="340"/>
    </location>
</feature>
<dbReference type="InterPro" id="IPR050263">
    <property type="entry name" value="Bact_Fimbrial_Adh_Pro"/>
</dbReference>
<dbReference type="PROSITE" id="PS51257">
    <property type="entry name" value="PROKAR_LIPOPROTEIN"/>
    <property type="match status" value="1"/>
</dbReference>
<dbReference type="InterPro" id="IPR000259">
    <property type="entry name" value="Adhesion_dom_fimbrial"/>
</dbReference>